<protein>
    <recommendedName>
        <fullName evidence="10">Acetylcholinesterase</fullName>
    </recommendedName>
</protein>
<keyword evidence="3" id="KW-0378">Hydrolase</keyword>
<dbReference type="GO" id="GO:0006581">
    <property type="term" value="P:acetylcholine catabolic process"/>
    <property type="evidence" value="ECO:0007669"/>
    <property type="project" value="TreeGrafter"/>
</dbReference>
<keyword evidence="9" id="KW-1185">Reference proteome</keyword>
<evidence type="ECO:0000313" key="8">
    <source>
        <dbReference type="EMBL" id="CAD7644770.1"/>
    </source>
</evidence>
<dbReference type="GO" id="GO:0019695">
    <property type="term" value="P:choline metabolic process"/>
    <property type="evidence" value="ECO:0007669"/>
    <property type="project" value="TreeGrafter"/>
</dbReference>
<gene>
    <name evidence="8" type="ORF">ONB1V03_LOCUS4849</name>
</gene>
<proteinExistence type="inferred from homology"/>
<dbReference type="Proteomes" id="UP000728032">
    <property type="component" value="Unassembled WGS sequence"/>
</dbReference>
<dbReference type="GO" id="GO:0005886">
    <property type="term" value="C:plasma membrane"/>
    <property type="evidence" value="ECO:0007669"/>
    <property type="project" value="TreeGrafter"/>
</dbReference>
<accession>A0A7R9LN68</accession>
<feature type="domain" description="Carboxylesterase type B" evidence="6">
    <location>
        <begin position="1003"/>
        <end position="1220"/>
    </location>
</feature>
<evidence type="ECO:0000259" key="6">
    <source>
        <dbReference type="Pfam" id="PF00135"/>
    </source>
</evidence>
<dbReference type="EMBL" id="OC916622">
    <property type="protein sequence ID" value="CAD7644770.1"/>
    <property type="molecule type" value="Genomic_DNA"/>
</dbReference>
<dbReference type="Gene3D" id="3.40.50.1820">
    <property type="entry name" value="alpha/beta hydrolase"/>
    <property type="match status" value="7"/>
</dbReference>
<dbReference type="InterPro" id="IPR049492">
    <property type="entry name" value="BD-FAE-like_dom"/>
</dbReference>
<feature type="non-terminal residue" evidence="8">
    <location>
        <position position="1"/>
    </location>
</feature>
<dbReference type="InterPro" id="IPR029058">
    <property type="entry name" value="AB_hydrolase_fold"/>
</dbReference>
<evidence type="ECO:0000256" key="5">
    <source>
        <dbReference type="SAM" id="MobiDB-lite"/>
    </source>
</evidence>
<dbReference type="InterPro" id="IPR002018">
    <property type="entry name" value="CarbesteraseB"/>
</dbReference>
<dbReference type="Pfam" id="PF20434">
    <property type="entry name" value="BD-FAE"/>
    <property type="match status" value="1"/>
</dbReference>
<evidence type="ECO:0000259" key="7">
    <source>
        <dbReference type="Pfam" id="PF20434"/>
    </source>
</evidence>
<evidence type="ECO:0000256" key="2">
    <source>
        <dbReference type="ARBA" id="ARBA00022487"/>
    </source>
</evidence>
<evidence type="ECO:0008006" key="10">
    <source>
        <dbReference type="Google" id="ProtNLM"/>
    </source>
</evidence>
<reference evidence="8" key="1">
    <citation type="submission" date="2020-11" db="EMBL/GenBank/DDBJ databases">
        <authorList>
            <person name="Tran Van P."/>
        </authorList>
    </citation>
    <scope>NUCLEOTIDE SEQUENCE</scope>
</reference>
<comment type="similarity">
    <text evidence="1">Belongs to the type-B carboxylesterase/lipase family.</text>
</comment>
<dbReference type="InterPro" id="IPR019826">
    <property type="entry name" value="Carboxylesterase_B_AS"/>
</dbReference>
<feature type="domain" description="Carboxylesterase type B" evidence="6">
    <location>
        <begin position="1226"/>
        <end position="1401"/>
    </location>
</feature>
<sequence length="2321" mass="258703">MSSNVDNETDVKTTSGVVRGQTIQVLNTNVYQFLGIPYAEPPVGALSEDCLVLNIWTPNMGNNNSSKPTPLKSVMFWIHGGGFIWGSSDMFNGGPLATHDVVVVAINYRLGYFGFLYGERDDVPGNQGLYDQLLALEWVRDNIHAFGGDRNQITIFGESAGSWSVSAHILSPLSKGLFKRAIMQSGAHMYNKDRDVISKSEALKEGKQKAKDLGCSESEDWLQFLRNVNPRELVDGNKPVTFPVFGTEFLPLSAQKAFQTNQFNSDIDLIAGINSNEGSMLSGRHLPPVDETMTIDHFKRGIQTVDHMFHGLDTEKVIDYYLKGIDTNSSSAVRRAFYEFYGDIYMKYSTYLFAKSFAINTQKSDKNVYFYELTHQCKAFAEILKCGDEISGATHAMDLPFVFGMGFTPEMSHLFSDTDAQFSRDVMRIKPDDKWPQLLSANNVPKVKNLNPSPTLPPMDDPYDQQKINMSSNVDNDVKTTSGVVRGQTIQVLNTNVYQFLGIPYAEPPVGALRFAKPQPIKKPSESIIDATKPGNACIQNKSSWSEMVIPNQSEDCLVLNIWTTNVGNNSSSKQTSLKPVMFWIHGGGLSIGSCDMYNGGPLATHDVVFVAINYRLAHFGFLYGDREDAPGNQGFYDQLAHFGFLYGDREDAPGNQGFYDQLLALKWVRENIYAFGGDRDQITIFGESAGSWSVSALILSPLSKGLFKRAIMQSGAHLYNKDRDAVSKSEAIEIGKSIAKDLGCNESEDWVQFLRNVDPKELAEKAKPLTFPVLGTEFLPLSAQQAFQTNQFNSDIDLIAGINSNEGSLLSALLLPPKDEALTIDHFKRGVQVADKMFHELDVQKVVDYYLKGIDTSNSSAVRRAFYEFFGDLFMKYPTYLFAKQFAINTQKSGKNVYFYELTHHCKTFAQMIKCDDEISSTAHAMDLPFVFGWGFTPEMAQMFSDTDAQFSRDVMKMWTNFAKYGKPDDKWPQLLSANNVPKVKNLNPDPTLPPMDNPYDRTTSGVVRGQTIQVLNTNVYQFLGIPYAEPPVGELRFAKPEPIKKPFEGTIDATKPGNACLQKESSWSELQVPHQSEDCLVLNIWSPNAGNSNSSKPIPLKPVMFWIHGGGLRMGSCDMYNGGPLATHDVVFVSINYRLAHFGFLCGDREDAPGNQGFYDQLLALKWVRDNIHAFGGDRDQITIFGESSGGWSVSAHILSPLSKGLFKRAIMQSGAHMYNKDRDVITKSEAIEIGKHIDLIAGITSNEGSVLSNSFLPPNEVTLTVDHFKHGVQVADQLYHGLHVEKVVDYYLKGIDTSNSSAVRRAFYEFVGDLLIKYPTYLFAKQFAINTQKSGKNVYFYELTHQCKAFAEIFKCDDEISRTAHIMDLPFVFGMGFTPARAHLFTDTDAQFSRDVMRIKPDDKWPQLLSANNVPKVKNLNPAPTLPPMDDPYGRTTSGVVRGQTIQVLNTNVFQFLGIPYAEPPVGTLSEDCLVLNIWTPNVGNNDSSLKPVMFWIHGGGLSNGSCDMYNGSPLATHDVVFVAINYRLAHFGFLYGDREDAPGNVGFYDQLLALKWVRENIHAFGGDRDQITIFGESAGSRSVSAHILSPLSKGLFKRAIMQSGAQLFNKDRDMITKSEALKEGKELAKDLGCSESEDWLQFLRNVDPKELVAKTKPSTSPVFGTEFLPLSAQKAFETNQFNSDIDLIAGINSNEGSLLAVKHLPPLVEVMTVDHFKHGVQVADKMFHGLDVQKVVDYYLKGIDTSNSSAVRRAFYEFYGDIYMKYPTYLFAKQFAINTQKSGKNVYFYELTHQCKAFAEIYKCDDEISRTAHIMDLPFVFGMGFTPARAHLFTDTDAQFSRDTTSGVVRGQTIQVLNTNVYQFLGIPYAEPPVGALRFAKPQPIEKPLEGIIDATKFGNGCMQKGSGYTGMSSPKIQSEDCLVLNICTPNVRNNDQSSEAPALKPVMFWIHGGGLSWGSSDILAHFGFLYGEREDAPGNQGFYDQLLALKWVRENIHAFGGDRDEITIFGESAGSWSVSAHILSPLSKGLFKRAIMQSGAQLFNKDRHMITKSEALKEGKELAKDLGCSESEDWLQFLRNVDPKELVAKTKPSTPPVFGTEFLPLSAQKAFETNQFNSDIDLIAGINSNEGSLLAVKHLPPLDEVMSVDHFKHGVQVGDKMFHELDVQKVVDYYLKGVDTKSSSAVRRAFYEFYGDIYMKYPTYLFAKQFAINTQKSGKNVYFYELTYQSKAFADIFKCGDEMSSVAHGMDIPIVFGWGLTPWHGMVHLFSDTDAQFSRDVMRIKPGDKWPQLLGDNNVPKVKNLNPSPTLPPMDD</sequence>
<evidence type="ECO:0000256" key="1">
    <source>
        <dbReference type="ARBA" id="ARBA00005964"/>
    </source>
</evidence>
<keyword evidence="2" id="KW-0719">Serine esterase</keyword>
<dbReference type="Pfam" id="PF00135">
    <property type="entry name" value="COesterase"/>
    <property type="match status" value="6"/>
</dbReference>
<feature type="domain" description="BD-FAE-like" evidence="7">
    <location>
        <begin position="1481"/>
        <end position="1584"/>
    </location>
</feature>
<dbReference type="InterPro" id="IPR050654">
    <property type="entry name" value="AChE-related_enzymes"/>
</dbReference>
<feature type="domain" description="Carboxylesterase type B" evidence="6">
    <location>
        <begin position="9"/>
        <end position="46"/>
    </location>
</feature>
<evidence type="ECO:0000256" key="4">
    <source>
        <dbReference type="ARBA" id="ARBA00023180"/>
    </source>
</evidence>
<dbReference type="PANTHER" id="PTHR43918">
    <property type="entry name" value="ACETYLCHOLINESTERASE"/>
    <property type="match status" value="1"/>
</dbReference>
<organism evidence="8">
    <name type="scientific">Oppiella nova</name>
    <dbReference type="NCBI Taxonomy" id="334625"/>
    <lineage>
        <taxon>Eukaryota</taxon>
        <taxon>Metazoa</taxon>
        <taxon>Ecdysozoa</taxon>
        <taxon>Arthropoda</taxon>
        <taxon>Chelicerata</taxon>
        <taxon>Arachnida</taxon>
        <taxon>Acari</taxon>
        <taxon>Acariformes</taxon>
        <taxon>Sarcoptiformes</taxon>
        <taxon>Oribatida</taxon>
        <taxon>Brachypylina</taxon>
        <taxon>Oppioidea</taxon>
        <taxon>Oppiidae</taxon>
        <taxon>Oppiella</taxon>
    </lineage>
</organism>
<dbReference type="OrthoDB" id="6505985at2759"/>
<dbReference type="SUPFAM" id="SSF53474">
    <property type="entry name" value="alpha/beta-Hydrolases"/>
    <property type="match status" value="5"/>
</dbReference>
<keyword evidence="4" id="KW-0325">Glycoprotein</keyword>
<dbReference type="GO" id="GO:0003990">
    <property type="term" value="F:acetylcholinesterase activity"/>
    <property type="evidence" value="ECO:0007669"/>
    <property type="project" value="TreeGrafter"/>
</dbReference>
<name>A0A7R9LN68_9ACAR</name>
<feature type="domain" description="Carboxylesterase type B" evidence="6">
    <location>
        <begin position="47"/>
        <end position="428"/>
    </location>
</feature>
<evidence type="ECO:0000313" key="9">
    <source>
        <dbReference type="Proteomes" id="UP000728032"/>
    </source>
</evidence>
<dbReference type="GO" id="GO:0005615">
    <property type="term" value="C:extracellular space"/>
    <property type="evidence" value="ECO:0007669"/>
    <property type="project" value="TreeGrafter"/>
</dbReference>
<dbReference type="EMBL" id="CAJPVJ010001797">
    <property type="protein sequence ID" value="CAG2165306.1"/>
    <property type="molecule type" value="Genomic_DNA"/>
</dbReference>
<evidence type="ECO:0000256" key="3">
    <source>
        <dbReference type="ARBA" id="ARBA00022801"/>
    </source>
</evidence>
<feature type="region of interest" description="Disordered" evidence="5">
    <location>
        <begin position="2297"/>
        <end position="2321"/>
    </location>
</feature>
<dbReference type="PROSITE" id="PS00122">
    <property type="entry name" value="CARBOXYLESTERASE_B_1"/>
    <property type="match status" value="5"/>
</dbReference>
<feature type="domain" description="Carboxylesterase type B" evidence="6">
    <location>
        <begin position="1847"/>
        <end position="2288"/>
    </location>
</feature>
<feature type="domain" description="Carboxylesterase type B" evidence="6">
    <location>
        <begin position="641"/>
        <end position="982"/>
    </location>
</feature>
<dbReference type="PANTHER" id="PTHR43918:SF4">
    <property type="entry name" value="CARBOXYLIC ESTER HYDROLASE"/>
    <property type="match status" value="1"/>
</dbReference>